<dbReference type="GeneID" id="25285983"/>
<dbReference type="Pfam" id="PF04082">
    <property type="entry name" value="Fungal_trans"/>
    <property type="match status" value="1"/>
</dbReference>
<keyword evidence="4" id="KW-1185">Reference proteome</keyword>
<dbReference type="HOGENOM" id="CLU_015502_4_2_1"/>
<evidence type="ECO:0000259" key="2">
    <source>
        <dbReference type="Pfam" id="PF04082"/>
    </source>
</evidence>
<keyword evidence="1" id="KW-0539">Nucleus</keyword>
<accession>A0A072NYL3</accession>
<organism evidence="3 4">
    <name type="scientific">Exophiala aquamarina CBS 119918</name>
    <dbReference type="NCBI Taxonomy" id="1182545"/>
    <lineage>
        <taxon>Eukaryota</taxon>
        <taxon>Fungi</taxon>
        <taxon>Dikarya</taxon>
        <taxon>Ascomycota</taxon>
        <taxon>Pezizomycotina</taxon>
        <taxon>Eurotiomycetes</taxon>
        <taxon>Chaetothyriomycetidae</taxon>
        <taxon>Chaetothyriales</taxon>
        <taxon>Herpotrichiellaceae</taxon>
        <taxon>Exophiala</taxon>
    </lineage>
</organism>
<name>A0A072NYL3_9EURO</name>
<dbReference type="OrthoDB" id="2399539at2759"/>
<dbReference type="GO" id="GO:0006351">
    <property type="term" value="P:DNA-templated transcription"/>
    <property type="evidence" value="ECO:0007669"/>
    <property type="project" value="InterPro"/>
</dbReference>
<dbReference type="AlphaFoldDB" id="A0A072NYL3"/>
<feature type="domain" description="Xylanolytic transcriptional activator regulatory" evidence="2">
    <location>
        <begin position="115"/>
        <end position="259"/>
    </location>
</feature>
<evidence type="ECO:0000313" key="3">
    <source>
        <dbReference type="EMBL" id="KEF52666.1"/>
    </source>
</evidence>
<dbReference type="RefSeq" id="XP_013255256.1">
    <property type="nucleotide sequence ID" value="XM_013399802.1"/>
</dbReference>
<comment type="caution">
    <text evidence="3">The sequence shown here is derived from an EMBL/GenBank/DDBJ whole genome shotgun (WGS) entry which is preliminary data.</text>
</comment>
<dbReference type="EMBL" id="AMGV01000016">
    <property type="protein sequence ID" value="KEF52666.1"/>
    <property type="molecule type" value="Genomic_DNA"/>
</dbReference>
<dbReference type="PANTHER" id="PTHR47431:SF1">
    <property type="entry name" value="ZN(II)2CYS6 TRANSCRIPTION FACTOR (EUROFUNG)"/>
    <property type="match status" value="1"/>
</dbReference>
<dbReference type="GO" id="GO:0008270">
    <property type="term" value="F:zinc ion binding"/>
    <property type="evidence" value="ECO:0007669"/>
    <property type="project" value="InterPro"/>
</dbReference>
<dbReference type="Proteomes" id="UP000027920">
    <property type="component" value="Unassembled WGS sequence"/>
</dbReference>
<reference evidence="3 4" key="1">
    <citation type="submission" date="2013-03" db="EMBL/GenBank/DDBJ databases">
        <title>The Genome Sequence of Exophiala aquamarina CBS 119918.</title>
        <authorList>
            <consortium name="The Broad Institute Genomics Platform"/>
            <person name="Cuomo C."/>
            <person name="de Hoog S."/>
            <person name="Gorbushina A."/>
            <person name="Walker B."/>
            <person name="Young S.K."/>
            <person name="Zeng Q."/>
            <person name="Gargeya S."/>
            <person name="Fitzgerald M."/>
            <person name="Haas B."/>
            <person name="Abouelleil A."/>
            <person name="Allen A.W."/>
            <person name="Alvarado L."/>
            <person name="Arachchi H.M."/>
            <person name="Berlin A.M."/>
            <person name="Chapman S.B."/>
            <person name="Gainer-Dewar J."/>
            <person name="Goldberg J."/>
            <person name="Griggs A."/>
            <person name="Gujja S."/>
            <person name="Hansen M."/>
            <person name="Howarth C."/>
            <person name="Imamovic A."/>
            <person name="Ireland A."/>
            <person name="Larimer J."/>
            <person name="McCowan C."/>
            <person name="Murphy C."/>
            <person name="Pearson M."/>
            <person name="Poon T.W."/>
            <person name="Priest M."/>
            <person name="Roberts A."/>
            <person name="Saif S."/>
            <person name="Shea T."/>
            <person name="Sisk P."/>
            <person name="Sykes S."/>
            <person name="Wortman J."/>
            <person name="Nusbaum C."/>
            <person name="Birren B."/>
        </authorList>
    </citation>
    <scope>NUCLEOTIDE SEQUENCE [LARGE SCALE GENOMIC DNA]</scope>
    <source>
        <strain evidence="3 4">CBS 119918</strain>
    </source>
</reference>
<sequence length="484" mass="54110">MPTTVHRNLLLTGDTLFPVSQGPTSSSDETHSVPMLGYDDSDTEYPIDVYYRYIHPAHPFLLPRRLFLQNRSIFPDHLKNAMCFIASHHLANGSSEVYEMKSNFIFDPTIPDDGFKVQSLILVTLVSYARFERDKGTRALTTAIDLALRLGLNSSDFAIGQDSVFQESWRRTWWELYTITGLISLIAGLNLRLSQPPQMKLPTHCEEYETGQGFHVKTVQDMQQRFTEETNFKWSSFAYRIEAMRILSNVLELAMSPQPQADAVNASISSFLLSLPEEKREGMKDDGETDEVMSCALMIVHLASICLHLPRSSLAGIRGFKTVCGNDRGKVVAEESKVHHRAALRSAKALSDLITSRTTLRTLSPCFSCAIAFAAAVQLAECLLNKSPQAQILKEYVQLELSALNVLGETWPIALVVRSQLAQFSREVLGYRIQPPATEENCQEAMSSQMASDPTISDEPWLQDLISEDLDFSADGFLFAGPNQ</sequence>
<protein>
    <recommendedName>
        <fullName evidence="2">Xylanolytic transcriptional activator regulatory domain-containing protein</fullName>
    </recommendedName>
</protein>
<evidence type="ECO:0000313" key="4">
    <source>
        <dbReference type="Proteomes" id="UP000027920"/>
    </source>
</evidence>
<dbReference type="VEuPathDB" id="FungiDB:A1O9_11083"/>
<proteinExistence type="predicted"/>
<dbReference type="GO" id="GO:0003677">
    <property type="term" value="F:DNA binding"/>
    <property type="evidence" value="ECO:0007669"/>
    <property type="project" value="InterPro"/>
</dbReference>
<dbReference type="CDD" id="cd12148">
    <property type="entry name" value="fungal_TF_MHR"/>
    <property type="match status" value="1"/>
</dbReference>
<evidence type="ECO:0000256" key="1">
    <source>
        <dbReference type="ARBA" id="ARBA00023242"/>
    </source>
</evidence>
<gene>
    <name evidence="3" type="ORF">A1O9_11083</name>
</gene>
<dbReference type="STRING" id="1182545.A0A072NYL3"/>
<dbReference type="PANTHER" id="PTHR47431">
    <property type="entry name" value="ZN(II)2CYS6 TRANSCRIPTION FACTOR (EUROFUNG)-RELATED"/>
    <property type="match status" value="1"/>
</dbReference>
<dbReference type="InterPro" id="IPR007219">
    <property type="entry name" value="XnlR_reg_dom"/>
</dbReference>